<evidence type="ECO:0000313" key="2">
    <source>
        <dbReference type="EMBL" id="KAF3554231.1"/>
    </source>
</evidence>
<accession>A0A8S9QZQ5</accession>
<dbReference type="AlphaFoldDB" id="A0A8S9QZQ5"/>
<organism evidence="2 3">
    <name type="scientific">Brassica cretica</name>
    <name type="common">Mustard</name>
    <dbReference type="NCBI Taxonomy" id="69181"/>
    <lineage>
        <taxon>Eukaryota</taxon>
        <taxon>Viridiplantae</taxon>
        <taxon>Streptophyta</taxon>
        <taxon>Embryophyta</taxon>
        <taxon>Tracheophyta</taxon>
        <taxon>Spermatophyta</taxon>
        <taxon>Magnoliopsida</taxon>
        <taxon>eudicotyledons</taxon>
        <taxon>Gunneridae</taxon>
        <taxon>Pentapetalae</taxon>
        <taxon>rosids</taxon>
        <taxon>malvids</taxon>
        <taxon>Brassicales</taxon>
        <taxon>Brassicaceae</taxon>
        <taxon>Brassiceae</taxon>
        <taxon>Brassica</taxon>
    </lineage>
</organism>
<feature type="region of interest" description="Disordered" evidence="1">
    <location>
        <begin position="1"/>
        <end position="37"/>
    </location>
</feature>
<evidence type="ECO:0000256" key="1">
    <source>
        <dbReference type="SAM" id="MobiDB-lite"/>
    </source>
</evidence>
<reference evidence="2" key="1">
    <citation type="submission" date="2019-12" db="EMBL/GenBank/DDBJ databases">
        <title>Genome sequencing and annotation of Brassica cretica.</title>
        <authorList>
            <person name="Studholme D.J."/>
            <person name="Sarris P."/>
        </authorList>
    </citation>
    <scope>NUCLEOTIDE SEQUENCE</scope>
    <source>
        <strain evidence="2">PFS-109/04</strain>
        <tissue evidence="2">Leaf</tissue>
    </source>
</reference>
<dbReference type="EMBL" id="QGKX02000996">
    <property type="protein sequence ID" value="KAF3554231.1"/>
    <property type="molecule type" value="Genomic_DNA"/>
</dbReference>
<protein>
    <submittedName>
        <fullName evidence="2">Uncharacterized protein</fullName>
    </submittedName>
</protein>
<comment type="caution">
    <text evidence="2">The sequence shown here is derived from an EMBL/GenBank/DDBJ whole genome shotgun (WGS) entry which is preliminary data.</text>
</comment>
<gene>
    <name evidence="2" type="ORF">F2Q69_00014508</name>
</gene>
<evidence type="ECO:0000313" key="3">
    <source>
        <dbReference type="Proteomes" id="UP000712600"/>
    </source>
</evidence>
<sequence length="268" mass="30188">MRQEATATNPKPEGASSMLKRRENLNESPLQLSQAQEAQARLVESSTKFLGPDPYTPPHDSWNQRASRNANLILPELKPMMSSLRAFTRSYMVVLPDYPLPGHRNQGYNYIHVTILIQTKQMPIEACLIIAHSPGDISQSGCESLRTDRKYIRALSTREFDGLGYKPTSYSKFNKELDTMVPGSCHQVPSSYPRVWYPASSTSTTLRTGSGHGLQLIRRVPSYSLKHLDTSCSLQHIDRSTICSGHVPPITDDFYQLQSYVLPRLRAH</sequence>
<feature type="compositionally biased region" description="Polar residues" evidence="1">
    <location>
        <begin position="26"/>
        <end position="37"/>
    </location>
</feature>
<dbReference type="Proteomes" id="UP000712600">
    <property type="component" value="Unassembled WGS sequence"/>
</dbReference>
<proteinExistence type="predicted"/>
<name>A0A8S9QZQ5_BRACR</name>